<comment type="similarity">
    <text evidence="1 2">Belongs to the phD/YefM antitoxin family.</text>
</comment>
<dbReference type="OrthoDB" id="9800503at2"/>
<protein>
    <recommendedName>
        <fullName evidence="2">Antitoxin</fullName>
    </recommendedName>
</protein>
<dbReference type="InterPro" id="IPR036165">
    <property type="entry name" value="YefM-like_sf"/>
</dbReference>
<organism evidence="3 4">
    <name type="scientific">Methylobacter tundripaludum</name>
    <dbReference type="NCBI Taxonomy" id="173365"/>
    <lineage>
        <taxon>Bacteria</taxon>
        <taxon>Pseudomonadati</taxon>
        <taxon>Pseudomonadota</taxon>
        <taxon>Gammaproteobacteria</taxon>
        <taxon>Methylococcales</taxon>
        <taxon>Methylococcaceae</taxon>
        <taxon>Methylobacter</taxon>
    </lineage>
</organism>
<sequence length="83" mass="8796">MQVNILEAKNNLSSLIVAAERDEEVVIARNGVPVAKLVKYTANKVAPPGAWKGRAAYAADWNSAATNAEVEQLFTDSNNAPAA</sequence>
<comment type="function">
    <text evidence="2">Antitoxin component of a type II toxin-antitoxin (TA) system.</text>
</comment>
<dbReference type="SUPFAM" id="SSF143120">
    <property type="entry name" value="YefM-like"/>
    <property type="match status" value="1"/>
</dbReference>
<dbReference type="Gene3D" id="3.40.1620.10">
    <property type="entry name" value="YefM-like domain"/>
    <property type="match status" value="1"/>
</dbReference>
<dbReference type="InterPro" id="IPR006442">
    <property type="entry name" value="Antitoxin_Phd/YefM"/>
</dbReference>
<name>A0A2S6GTZ4_9GAMM</name>
<accession>A0A2S6GTZ4</accession>
<dbReference type="EMBL" id="PTIY01000011">
    <property type="protein sequence ID" value="PPK68666.1"/>
    <property type="molecule type" value="Genomic_DNA"/>
</dbReference>
<comment type="caution">
    <text evidence="3">The sequence shown here is derived from an EMBL/GenBank/DDBJ whole genome shotgun (WGS) entry which is preliminary data.</text>
</comment>
<dbReference type="AlphaFoldDB" id="A0A2S6GTZ4"/>
<proteinExistence type="inferred from homology"/>
<reference evidence="3 4" key="1">
    <citation type="submission" date="2018-02" db="EMBL/GenBank/DDBJ databases">
        <title>Subsurface microbial communities from deep shales in Ohio and West Virginia, USA.</title>
        <authorList>
            <person name="Wrighton K."/>
        </authorList>
    </citation>
    <scope>NUCLEOTIDE SEQUENCE [LARGE SCALE GENOMIC DNA]</scope>
    <source>
        <strain evidence="3 4">OWC-G53F</strain>
    </source>
</reference>
<dbReference type="Pfam" id="PF02604">
    <property type="entry name" value="PhdYeFM_antitox"/>
    <property type="match status" value="1"/>
</dbReference>
<evidence type="ECO:0000313" key="4">
    <source>
        <dbReference type="Proteomes" id="UP000238071"/>
    </source>
</evidence>
<dbReference type="Proteomes" id="UP000238071">
    <property type="component" value="Unassembled WGS sequence"/>
</dbReference>
<evidence type="ECO:0000256" key="1">
    <source>
        <dbReference type="ARBA" id="ARBA00009981"/>
    </source>
</evidence>
<evidence type="ECO:0000313" key="3">
    <source>
        <dbReference type="EMBL" id="PPK68666.1"/>
    </source>
</evidence>
<gene>
    <name evidence="3" type="ORF">B0F88_11174</name>
</gene>
<keyword evidence="4" id="KW-1185">Reference proteome</keyword>
<evidence type="ECO:0000256" key="2">
    <source>
        <dbReference type="RuleBase" id="RU362080"/>
    </source>
</evidence>
<dbReference type="RefSeq" id="WP_104424501.1">
    <property type="nucleotide sequence ID" value="NZ_PTIY01000011.1"/>
</dbReference>
<dbReference type="NCBIfam" id="TIGR01552">
    <property type="entry name" value="phd_fam"/>
    <property type="match status" value="1"/>
</dbReference>